<dbReference type="SUPFAM" id="SSF46992">
    <property type="entry name" value="Ribosomal protein S20"/>
    <property type="match status" value="1"/>
</dbReference>
<keyword evidence="4" id="KW-0687">Ribonucleoprotein</keyword>
<evidence type="ECO:0000313" key="7">
    <source>
        <dbReference type="EMBL" id="OGM31108.1"/>
    </source>
</evidence>
<dbReference type="GO" id="GO:0006412">
    <property type="term" value="P:translation"/>
    <property type="evidence" value="ECO:0007669"/>
    <property type="project" value="InterPro"/>
</dbReference>
<keyword evidence="3" id="KW-0689">Ribosomal protein</keyword>
<dbReference type="InterPro" id="IPR036510">
    <property type="entry name" value="Ribosomal_bS20_sf"/>
</dbReference>
<dbReference type="Proteomes" id="UP000178870">
    <property type="component" value="Unassembled WGS sequence"/>
</dbReference>
<evidence type="ECO:0000313" key="8">
    <source>
        <dbReference type="Proteomes" id="UP000178870"/>
    </source>
</evidence>
<organism evidence="7 8">
    <name type="scientific">Candidatus Woesebacteria bacterium RIFCSPHIGHO2_01_FULL_44_21</name>
    <dbReference type="NCBI Taxonomy" id="1802503"/>
    <lineage>
        <taxon>Bacteria</taxon>
        <taxon>Candidatus Woeseibacteriota</taxon>
    </lineage>
</organism>
<comment type="caution">
    <text evidence="7">The sequence shown here is derived from an EMBL/GenBank/DDBJ whole genome shotgun (WGS) entry which is preliminary data.</text>
</comment>
<protein>
    <recommendedName>
        <fullName evidence="5">Small ribosomal subunit protein bS20</fullName>
    </recommendedName>
    <alternativeName>
        <fullName evidence="6">30S ribosomal protein S20</fullName>
    </alternativeName>
</protein>
<keyword evidence="1" id="KW-0699">rRNA-binding</keyword>
<evidence type="ECO:0000256" key="3">
    <source>
        <dbReference type="ARBA" id="ARBA00022980"/>
    </source>
</evidence>
<evidence type="ECO:0000256" key="1">
    <source>
        <dbReference type="ARBA" id="ARBA00022730"/>
    </source>
</evidence>
<evidence type="ECO:0000256" key="4">
    <source>
        <dbReference type="ARBA" id="ARBA00023274"/>
    </source>
</evidence>
<dbReference type="AlphaFoldDB" id="A0A1F7YWM8"/>
<dbReference type="InterPro" id="IPR002583">
    <property type="entry name" value="Ribosomal_bS20"/>
</dbReference>
<dbReference type="GO" id="GO:0003735">
    <property type="term" value="F:structural constituent of ribosome"/>
    <property type="evidence" value="ECO:0007669"/>
    <property type="project" value="InterPro"/>
</dbReference>
<evidence type="ECO:0000256" key="2">
    <source>
        <dbReference type="ARBA" id="ARBA00022884"/>
    </source>
</evidence>
<evidence type="ECO:0000256" key="6">
    <source>
        <dbReference type="ARBA" id="ARBA00035343"/>
    </source>
</evidence>
<evidence type="ECO:0000256" key="5">
    <source>
        <dbReference type="ARBA" id="ARBA00035136"/>
    </source>
</evidence>
<proteinExistence type="predicted"/>
<dbReference type="GO" id="GO:1990904">
    <property type="term" value="C:ribonucleoprotein complex"/>
    <property type="evidence" value="ECO:0007669"/>
    <property type="project" value="UniProtKB-KW"/>
</dbReference>
<dbReference type="GO" id="GO:0005840">
    <property type="term" value="C:ribosome"/>
    <property type="evidence" value="ECO:0007669"/>
    <property type="project" value="UniProtKB-KW"/>
</dbReference>
<sequence>MPVTKTAKRALRVAKRKAAVNSIARSRLEIAVRKARKSKKAADVVSASSLADRAAKSGLIHKNRASRIKSSLAKLK</sequence>
<accession>A0A1F7YWM8</accession>
<dbReference type="EMBL" id="MGGP01000030">
    <property type="protein sequence ID" value="OGM31108.1"/>
    <property type="molecule type" value="Genomic_DNA"/>
</dbReference>
<dbReference type="Pfam" id="PF01649">
    <property type="entry name" value="Ribosomal_S20p"/>
    <property type="match status" value="1"/>
</dbReference>
<reference evidence="7 8" key="1">
    <citation type="journal article" date="2016" name="Nat. Commun.">
        <title>Thousands of microbial genomes shed light on interconnected biogeochemical processes in an aquifer system.</title>
        <authorList>
            <person name="Anantharaman K."/>
            <person name="Brown C.T."/>
            <person name="Hug L.A."/>
            <person name="Sharon I."/>
            <person name="Castelle C.J."/>
            <person name="Probst A.J."/>
            <person name="Thomas B.C."/>
            <person name="Singh A."/>
            <person name="Wilkins M.J."/>
            <person name="Karaoz U."/>
            <person name="Brodie E.L."/>
            <person name="Williams K.H."/>
            <person name="Hubbard S.S."/>
            <person name="Banfield J.F."/>
        </authorList>
    </citation>
    <scope>NUCLEOTIDE SEQUENCE [LARGE SCALE GENOMIC DNA]</scope>
</reference>
<keyword evidence="2" id="KW-0694">RNA-binding</keyword>
<dbReference type="NCBIfam" id="TIGR00029">
    <property type="entry name" value="S20"/>
    <property type="match status" value="1"/>
</dbReference>
<dbReference type="GO" id="GO:0019843">
    <property type="term" value="F:rRNA binding"/>
    <property type="evidence" value="ECO:0007669"/>
    <property type="project" value="UniProtKB-KW"/>
</dbReference>
<name>A0A1F7YWM8_9BACT</name>
<dbReference type="Gene3D" id="1.20.58.110">
    <property type="entry name" value="Ribosomal protein S20"/>
    <property type="match status" value="1"/>
</dbReference>
<gene>
    <name evidence="7" type="ORF">A2803_05395</name>
</gene>